<sequence>MAKSIPISDVDPFADAFLEYPYDDHRALRAAGPVVWLSRYDVWAIARHREVAAALCDHETFCSSNGVGLANFQKESPWRPPSLLLEADPPDHTRARHVITKVLTLGVVRNLKADLMEQARTMVGKLVSRKHFDGVTELSEIFPIAVFPDLIGIRKDGRENLLRYGAIVFNAFGPRNRHFARAMENAAEVSDWINDSCSHAALHPGGLGSQIHQVAAEQGYSEDEAARIVRSFLSAGVDTTVSGIGNALWCLAEHPEQWARLRSDPTKARAAFEEVIRYESPVQTFFRTATRDVNFDDVTIAEGEKVLLFLGAANRDDRQWDNAERFDIGRDGRGHVGFGFGIHSCIGQMLARLEGEVILTAFAEQVSKIRAEGPVVRQLNNTLRGLASLPLAVTAA</sequence>
<evidence type="ECO:0000313" key="4">
    <source>
        <dbReference type="Proteomes" id="UP000192707"/>
    </source>
</evidence>
<dbReference type="GO" id="GO:0004497">
    <property type="term" value="F:monooxygenase activity"/>
    <property type="evidence" value="ECO:0007669"/>
    <property type="project" value="UniProtKB-KW"/>
</dbReference>
<keyword evidence="2" id="KW-0408">Iron</keyword>
<dbReference type="PROSITE" id="PS00086">
    <property type="entry name" value="CYTOCHROME_P450"/>
    <property type="match status" value="1"/>
</dbReference>
<keyword evidence="2" id="KW-0560">Oxidoreductase</keyword>
<dbReference type="PANTHER" id="PTHR46696">
    <property type="entry name" value="P450, PUTATIVE (EUROFUNG)-RELATED"/>
    <property type="match status" value="1"/>
</dbReference>
<keyword evidence="2" id="KW-0479">Metal-binding</keyword>
<dbReference type="InterPro" id="IPR001128">
    <property type="entry name" value="Cyt_P450"/>
</dbReference>
<dbReference type="InterPro" id="IPR017972">
    <property type="entry name" value="Cyt_P450_CS"/>
</dbReference>
<comment type="caution">
    <text evidence="3">The sequence shown here is derived from an EMBL/GenBank/DDBJ whole genome shotgun (WGS) entry which is preliminary data.</text>
</comment>
<organism evidence="3 4">
    <name type="scientific">Mycobacterium arosiense ATCC BAA-1401 = DSM 45069</name>
    <dbReference type="NCBI Taxonomy" id="1265311"/>
    <lineage>
        <taxon>Bacteria</taxon>
        <taxon>Bacillati</taxon>
        <taxon>Actinomycetota</taxon>
        <taxon>Actinomycetes</taxon>
        <taxon>Mycobacteriales</taxon>
        <taxon>Mycobacteriaceae</taxon>
        <taxon>Mycobacterium</taxon>
        <taxon>Mycobacterium avium complex (MAC)</taxon>
    </lineage>
</organism>
<gene>
    <name evidence="3" type="ORF">BST14_22545</name>
</gene>
<dbReference type="EMBL" id="MVHG01000081">
    <property type="protein sequence ID" value="ORA09164.1"/>
    <property type="molecule type" value="Genomic_DNA"/>
</dbReference>
<keyword evidence="2" id="KW-0503">Monooxygenase</keyword>
<protein>
    <submittedName>
        <fullName evidence="3">Cytochrome</fullName>
    </submittedName>
</protein>
<dbReference type="PANTHER" id="PTHR46696:SF1">
    <property type="entry name" value="CYTOCHROME P450 YJIB-RELATED"/>
    <property type="match status" value="1"/>
</dbReference>
<dbReference type="Gene3D" id="1.10.630.10">
    <property type="entry name" value="Cytochrome P450"/>
    <property type="match status" value="1"/>
</dbReference>
<reference evidence="3 4" key="1">
    <citation type="submission" date="2016-12" db="EMBL/GenBank/DDBJ databases">
        <title>The new phylogeny of genus Mycobacterium.</title>
        <authorList>
            <person name="Tortoli E."/>
            <person name="Trovato A."/>
            <person name="Cirillo D.M."/>
        </authorList>
    </citation>
    <scope>NUCLEOTIDE SEQUENCE [LARGE SCALE GENOMIC DNA]</scope>
    <source>
        <strain evidence="3 4">DSM 45069</strain>
    </source>
</reference>
<name>A0A1W9Z8C8_MYCAI</name>
<dbReference type="OrthoDB" id="9801155at2"/>
<dbReference type="Proteomes" id="UP000192707">
    <property type="component" value="Unassembled WGS sequence"/>
</dbReference>
<dbReference type="GO" id="GO:0005506">
    <property type="term" value="F:iron ion binding"/>
    <property type="evidence" value="ECO:0007669"/>
    <property type="project" value="InterPro"/>
</dbReference>
<dbReference type="InterPro" id="IPR036396">
    <property type="entry name" value="Cyt_P450_sf"/>
</dbReference>
<evidence type="ECO:0000313" key="3">
    <source>
        <dbReference type="EMBL" id="ORA09164.1"/>
    </source>
</evidence>
<dbReference type="Pfam" id="PF00067">
    <property type="entry name" value="p450"/>
    <property type="match status" value="1"/>
</dbReference>
<evidence type="ECO:0000256" key="1">
    <source>
        <dbReference type="ARBA" id="ARBA00010617"/>
    </source>
</evidence>
<dbReference type="RefSeq" id="WP_083066560.1">
    <property type="nucleotide sequence ID" value="NZ_MVHG01000081.1"/>
</dbReference>
<evidence type="ECO:0000256" key="2">
    <source>
        <dbReference type="RuleBase" id="RU000461"/>
    </source>
</evidence>
<comment type="similarity">
    <text evidence="1 2">Belongs to the cytochrome P450 family.</text>
</comment>
<accession>A0A1W9Z8C8</accession>
<dbReference type="GO" id="GO:0016705">
    <property type="term" value="F:oxidoreductase activity, acting on paired donors, with incorporation or reduction of molecular oxygen"/>
    <property type="evidence" value="ECO:0007669"/>
    <property type="project" value="InterPro"/>
</dbReference>
<keyword evidence="4" id="KW-1185">Reference proteome</keyword>
<dbReference type="AlphaFoldDB" id="A0A1W9Z8C8"/>
<keyword evidence="2" id="KW-0349">Heme</keyword>
<dbReference type="GO" id="GO:0020037">
    <property type="term" value="F:heme binding"/>
    <property type="evidence" value="ECO:0007669"/>
    <property type="project" value="InterPro"/>
</dbReference>
<dbReference type="CDD" id="cd11037">
    <property type="entry name" value="CYP199A2-like"/>
    <property type="match status" value="1"/>
</dbReference>
<dbReference type="PRINTS" id="PR00385">
    <property type="entry name" value="P450"/>
</dbReference>
<dbReference type="SUPFAM" id="SSF48264">
    <property type="entry name" value="Cytochrome P450"/>
    <property type="match status" value="1"/>
</dbReference>
<proteinExistence type="inferred from homology"/>